<evidence type="ECO:0000313" key="5">
    <source>
        <dbReference type="Proteomes" id="UP001637990"/>
    </source>
</evidence>
<feature type="transmembrane region" description="Helical" evidence="1">
    <location>
        <begin position="12"/>
        <end position="31"/>
    </location>
</feature>
<dbReference type="AlphaFoldDB" id="A0A2S7CGX5"/>
<evidence type="ECO:0000256" key="1">
    <source>
        <dbReference type="SAM" id="Phobius"/>
    </source>
</evidence>
<dbReference type="Pfam" id="PF05857">
    <property type="entry name" value="TraX"/>
    <property type="match status" value="1"/>
</dbReference>
<proteinExistence type="predicted"/>
<feature type="transmembrane region" description="Helical" evidence="1">
    <location>
        <begin position="161"/>
        <end position="178"/>
    </location>
</feature>
<dbReference type="EMBL" id="MDEC01000027">
    <property type="protein sequence ID" value="PPU60828.1"/>
    <property type="molecule type" value="Genomic_DNA"/>
</dbReference>
<feature type="transmembrane region" description="Helical" evidence="1">
    <location>
        <begin position="109"/>
        <end position="140"/>
    </location>
</feature>
<reference evidence="3 4" key="1">
    <citation type="submission" date="2016-08" db="EMBL/GenBank/DDBJ databases">
        <authorList>
            <person name="Seilhamer J.J."/>
        </authorList>
    </citation>
    <scope>NUCLEOTIDE SEQUENCE [LARGE SCALE GENOMIC DNA]</scope>
    <source>
        <strain evidence="3 4">CFBP4690</strain>
    </source>
</reference>
<organism evidence="3 4">
    <name type="scientific">Xanthomonas codiaei</name>
    <dbReference type="NCBI Taxonomy" id="56463"/>
    <lineage>
        <taxon>Bacteria</taxon>
        <taxon>Pseudomonadati</taxon>
        <taxon>Pseudomonadota</taxon>
        <taxon>Gammaproteobacteria</taxon>
        <taxon>Lysobacterales</taxon>
        <taxon>Lysobacteraceae</taxon>
        <taxon>Xanthomonas</taxon>
    </lineage>
</organism>
<dbReference type="Proteomes" id="UP000237872">
    <property type="component" value="Unassembled WGS sequence"/>
</dbReference>
<reference evidence="2 5" key="2">
    <citation type="submission" date="2024-11" db="EMBL/GenBank/DDBJ databases">
        <title>Genome sequencing of Xanthomonas codiaei.</title>
        <authorList>
            <person name="Studholme D.J."/>
        </authorList>
    </citation>
    <scope>NUCLEOTIDE SEQUENCE [LARGE SCALE GENOMIC DNA]</scope>
    <source>
        <strain evidence="2 5">NCPPB 4350</strain>
    </source>
</reference>
<evidence type="ECO:0000313" key="4">
    <source>
        <dbReference type="Proteomes" id="UP000237872"/>
    </source>
</evidence>
<feature type="transmembrane region" description="Helical" evidence="1">
    <location>
        <begin position="82"/>
        <end position="103"/>
    </location>
</feature>
<dbReference type="RefSeq" id="WP_104542861.1">
    <property type="nucleotide sequence ID" value="NZ_JBJGBS010000014.1"/>
</dbReference>
<protein>
    <submittedName>
        <fullName evidence="3">Conjugal transfer protein</fullName>
    </submittedName>
    <submittedName>
        <fullName evidence="2">TraX family protein</fullName>
    </submittedName>
</protein>
<evidence type="ECO:0000313" key="3">
    <source>
        <dbReference type="EMBL" id="PPU60828.1"/>
    </source>
</evidence>
<keyword evidence="1" id="KW-1133">Transmembrane helix</keyword>
<feature type="transmembrane region" description="Helical" evidence="1">
    <location>
        <begin position="184"/>
        <end position="201"/>
    </location>
</feature>
<feature type="transmembrane region" description="Helical" evidence="1">
    <location>
        <begin position="208"/>
        <end position="228"/>
    </location>
</feature>
<dbReference type="InterPro" id="IPR008875">
    <property type="entry name" value="TraX"/>
</dbReference>
<comment type="caution">
    <text evidence="3">The sequence shown here is derived from an EMBL/GenBank/DDBJ whole genome shotgun (WGS) entry which is preliminary data.</text>
</comment>
<keyword evidence="1" id="KW-0812">Transmembrane</keyword>
<accession>A0A2S7CGX5</accession>
<sequence>MTSSCREALKWIALVLMTGDHVAKVFFGGYVPVLSELGRIAFPVFALVMAYNLAQPRADYAKSVLRLAGWGLLAQPFHAWAFGYWLSLNVLLTFALAALLVWTVHARHWLYAAVCGVVLPLVVDYQWAGVWLVLAGWSCFRQQRGLAAVFGSYSFARDGRIQLFVPFGIWACMAALCWYNGNLWALGALPVLALGYVWWPLPRLRWAFYGYYVGHLGLLVLIASLPAFQQHVS</sequence>
<dbReference type="Proteomes" id="UP001637990">
    <property type="component" value="Unassembled WGS sequence"/>
</dbReference>
<dbReference type="OrthoDB" id="9781069at2"/>
<keyword evidence="5" id="KW-1185">Reference proteome</keyword>
<evidence type="ECO:0000313" key="2">
    <source>
        <dbReference type="EMBL" id="MFO3704386.1"/>
    </source>
</evidence>
<dbReference type="NCBIfam" id="NF010454">
    <property type="entry name" value="PRK13882.1-1"/>
    <property type="match status" value="1"/>
</dbReference>
<dbReference type="EMBL" id="JBJGBS010000014">
    <property type="protein sequence ID" value="MFO3704386.1"/>
    <property type="molecule type" value="Genomic_DNA"/>
</dbReference>
<gene>
    <name evidence="2" type="ORF">ACI6Q5_05235</name>
    <name evidence="3" type="ORF">XcodCFBP4690_17260</name>
</gene>
<name>A0A2S7CGX5_9XANT</name>
<keyword evidence="1" id="KW-0472">Membrane</keyword>